<dbReference type="InterPro" id="IPR036875">
    <property type="entry name" value="Znf_CCHC_sf"/>
</dbReference>
<keyword evidence="3" id="KW-1185">Reference proteome</keyword>
<dbReference type="EMBL" id="NMUH01000368">
    <property type="protein sequence ID" value="MQL77836.1"/>
    <property type="molecule type" value="Genomic_DNA"/>
</dbReference>
<feature type="domain" description="CCHC-type" evidence="1">
    <location>
        <begin position="113"/>
        <end position="129"/>
    </location>
</feature>
<dbReference type="InterPro" id="IPR001878">
    <property type="entry name" value="Znf_CCHC"/>
</dbReference>
<dbReference type="OrthoDB" id="2092588at2759"/>
<dbReference type="AlphaFoldDB" id="A0A843U6E5"/>
<reference evidence="2" key="1">
    <citation type="submission" date="2017-07" db="EMBL/GenBank/DDBJ databases">
        <title>Taro Niue Genome Assembly and Annotation.</title>
        <authorList>
            <person name="Atibalentja N."/>
            <person name="Keating K."/>
            <person name="Fields C.J."/>
        </authorList>
    </citation>
    <scope>NUCLEOTIDE SEQUENCE</scope>
    <source>
        <strain evidence="2">Niue_2</strain>
        <tissue evidence="2">Leaf</tissue>
    </source>
</reference>
<feature type="domain" description="CCHC-type" evidence="1">
    <location>
        <begin position="93"/>
        <end position="109"/>
    </location>
</feature>
<organism evidence="2 3">
    <name type="scientific">Colocasia esculenta</name>
    <name type="common">Wild taro</name>
    <name type="synonym">Arum esculentum</name>
    <dbReference type="NCBI Taxonomy" id="4460"/>
    <lineage>
        <taxon>Eukaryota</taxon>
        <taxon>Viridiplantae</taxon>
        <taxon>Streptophyta</taxon>
        <taxon>Embryophyta</taxon>
        <taxon>Tracheophyta</taxon>
        <taxon>Spermatophyta</taxon>
        <taxon>Magnoliopsida</taxon>
        <taxon>Liliopsida</taxon>
        <taxon>Araceae</taxon>
        <taxon>Aroideae</taxon>
        <taxon>Colocasieae</taxon>
        <taxon>Colocasia</taxon>
    </lineage>
</organism>
<proteinExistence type="predicted"/>
<dbReference type="Proteomes" id="UP000652761">
    <property type="component" value="Unassembled WGS sequence"/>
</dbReference>
<dbReference type="SMART" id="SM00343">
    <property type="entry name" value="ZnF_C2HC"/>
    <property type="match status" value="2"/>
</dbReference>
<dbReference type="Gene3D" id="4.10.60.10">
    <property type="entry name" value="Zinc finger, CCHC-type"/>
    <property type="match status" value="1"/>
</dbReference>
<name>A0A843U6E5_COLES</name>
<sequence length="464" mass="52199">MDGLWPMFIEKLGPHNIQTYTEMVQRAQPVEDTMAKVESIRGKDISKPTFIKRRAVDTTGTFHNYNNNQRPTTRKDYGTEKIVKVEETMTVEYCKFCDKPGHQADKCWKKAGACLRCGSHEHRIPNCPKLEDQAGRNQGVVKRQGRVNEITQVELSEGDLFFPANKKVVTYYFWVAIGNIEVSLLPYQKGQQSIPMCIEDRGLFECFYLLKMKDYDVILGLDRLNPLEASRRSWRQLWCDAGRTCRHDGALVVYDKAGAGSCVRCDGACRRRPGVLARPDLGWKEAEAYAAGVLGAMQLRWRNDGCAGGWGGGAPCEALVQGSRVKMAGAELAILVQSGEEAGGPGVVPQRGISEREGSCKKRVASVREFDCCEIFFDRNWRRFLLLFGAVWIRSSGDCYYLLAFVHCKLRGRLHKGMIRRLMTSSTLLHEDVINSGIVTVLRLEVGMIVSRKNSSFHLSLRAV</sequence>
<protein>
    <recommendedName>
        <fullName evidence="1">CCHC-type domain-containing protein</fullName>
    </recommendedName>
</protein>
<evidence type="ECO:0000259" key="1">
    <source>
        <dbReference type="SMART" id="SM00343"/>
    </source>
</evidence>
<gene>
    <name evidence="2" type="ORF">Taro_010253</name>
</gene>
<dbReference type="GO" id="GO:0008270">
    <property type="term" value="F:zinc ion binding"/>
    <property type="evidence" value="ECO:0007669"/>
    <property type="project" value="InterPro"/>
</dbReference>
<evidence type="ECO:0000313" key="3">
    <source>
        <dbReference type="Proteomes" id="UP000652761"/>
    </source>
</evidence>
<dbReference type="SUPFAM" id="SSF57756">
    <property type="entry name" value="Retrovirus zinc finger-like domains"/>
    <property type="match status" value="1"/>
</dbReference>
<comment type="caution">
    <text evidence="2">The sequence shown here is derived from an EMBL/GenBank/DDBJ whole genome shotgun (WGS) entry which is preliminary data.</text>
</comment>
<dbReference type="GO" id="GO:0003676">
    <property type="term" value="F:nucleic acid binding"/>
    <property type="evidence" value="ECO:0007669"/>
    <property type="project" value="InterPro"/>
</dbReference>
<accession>A0A843U6E5</accession>
<evidence type="ECO:0000313" key="2">
    <source>
        <dbReference type="EMBL" id="MQL77836.1"/>
    </source>
</evidence>